<dbReference type="EMBL" id="JBHSGB010000009">
    <property type="protein sequence ID" value="MFC4655225.1"/>
    <property type="molecule type" value="Genomic_DNA"/>
</dbReference>
<accession>A0ABV9JLY7</accession>
<dbReference type="RefSeq" id="WP_377333647.1">
    <property type="nucleotide sequence ID" value="NZ_JBHSGB010000009.1"/>
</dbReference>
<evidence type="ECO:0000256" key="1">
    <source>
        <dbReference type="ARBA" id="ARBA00023122"/>
    </source>
</evidence>
<dbReference type="InterPro" id="IPR051257">
    <property type="entry name" value="Diverse_CBS-Domain"/>
</dbReference>
<dbReference type="Gene3D" id="3.10.580.10">
    <property type="entry name" value="CBS-domain"/>
    <property type="match status" value="1"/>
</dbReference>
<reference evidence="5" key="1">
    <citation type="journal article" date="2019" name="Int. J. Syst. Evol. Microbiol.">
        <title>The Global Catalogue of Microorganisms (GCM) 10K type strain sequencing project: providing services to taxonomists for standard genome sequencing and annotation.</title>
        <authorList>
            <consortium name="The Broad Institute Genomics Platform"/>
            <consortium name="The Broad Institute Genome Sequencing Center for Infectious Disease"/>
            <person name="Wu L."/>
            <person name="Ma J."/>
        </authorList>
    </citation>
    <scope>NUCLEOTIDE SEQUENCE [LARGE SCALE GENOMIC DNA]</scope>
    <source>
        <strain evidence="5">DT28</strain>
    </source>
</reference>
<dbReference type="SMART" id="SM00116">
    <property type="entry name" value="CBS"/>
    <property type="match status" value="2"/>
</dbReference>
<sequence length="136" mass="15143">MSLVKDIYQTELVRLQQDDTIVHAVEQLQKAGVSGAAVFHQQQLVGFLSEQDCLGSMLHASYFCSTENKIQDVMTKKVISVKLTDSLIDAAMIFNNLALHQLPVLDHDNQVVGMLYRHQVVKALVGQLQQCYKAAS</sequence>
<proteinExistence type="predicted"/>
<dbReference type="SUPFAM" id="SSF54631">
    <property type="entry name" value="CBS-domain pair"/>
    <property type="match status" value="1"/>
</dbReference>
<comment type="caution">
    <text evidence="4">The sequence shown here is derived from an EMBL/GenBank/DDBJ whole genome shotgun (WGS) entry which is preliminary data.</text>
</comment>
<dbReference type="InterPro" id="IPR046342">
    <property type="entry name" value="CBS_dom_sf"/>
</dbReference>
<dbReference type="PROSITE" id="PS51371">
    <property type="entry name" value="CBS"/>
    <property type="match status" value="1"/>
</dbReference>
<dbReference type="Pfam" id="PF00571">
    <property type="entry name" value="CBS"/>
    <property type="match status" value="2"/>
</dbReference>
<keyword evidence="5" id="KW-1185">Reference proteome</keyword>
<name>A0ABV9JLY7_9GAMM</name>
<dbReference type="PANTHER" id="PTHR43080:SF2">
    <property type="entry name" value="CBS DOMAIN-CONTAINING PROTEIN"/>
    <property type="match status" value="1"/>
</dbReference>
<gene>
    <name evidence="4" type="ORF">ACFO3I_09400</name>
</gene>
<evidence type="ECO:0000313" key="4">
    <source>
        <dbReference type="EMBL" id="MFC4655225.1"/>
    </source>
</evidence>
<evidence type="ECO:0000256" key="2">
    <source>
        <dbReference type="PROSITE-ProRule" id="PRU00703"/>
    </source>
</evidence>
<feature type="domain" description="CBS" evidence="3">
    <location>
        <begin position="74"/>
        <end position="130"/>
    </location>
</feature>
<evidence type="ECO:0000313" key="5">
    <source>
        <dbReference type="Proteomes" id="UP001595962"/>
    </source>
</evidence>
<keyword evidence="1 2" id="KW-0129">CBS domain</keyword>
<evidence type="ECO:0000259" key="3">
    <source>
        <dbReference type="PROSITE" id="PS51371"/>
    </source>
</evidence>
<dbReference type="InterPro" id="IPR000644">
    <property type="entry name" value="CBS_dom"/>
</dbReference>
<dbReference type="PANTHER" id="PTHR43080">
    <property type="entry name" value="CBS DOMAIN-CONTAINING PROTEIN CBSX3, MITOCHONDRIAL"/>
    <property type="match status" value="1"/>
</dbReference>
<dbReference type="Proteomes" id="UP001595962">
    <property type="component" value="Unassembled WGS sequence"/>
</dbReference>
<protein>
    <submittedName>
        <fullName evidence="4">CBS domain-containing protein</fullName>
    </submittedName>
</protein>
<organism evidence="4 5">
    <name type="scientific">Rheinheimera marina</name>
    <dbReference type="NCBI Taxonomy" id="1774958"/>
    <lineage>
        <taxon>Bacteria</taxon>
        <taxon>Pseudomonadati</taxon>
        <taxon>Pseudomonadota</taxon>
        <taxon>Gammaproteobacteria</taxon>
        <taxon>Chromatiales</taxon>
        <taxon>Chromatiaceae</taxon>
        <taxon>Rheinheimera</taxon>
    </lineage>
</organism>